<sequence length="461" mass="52548">MKIKTISRSSDTYVPVRNTQESSLPRNLNPALHPFERAREYTKALTATKMERMFAQPFVGQLGDGHRDGIYSIARNFSTTNQIATGSGDGVIKYWDMTSRDEVISFKAHYGMVSGLCVTPNTSHMLSCGDDKTVKLWSVSKDDFDASQSDTEVYTKKDNGLVKTFLGEHSFKGIDHHNNDDLFVTGGASIQLWDMNRSKYISNLSWGADNINTVKFNRTETNIIASAGSDNSIVLYDVRTNSPIQKVVTSLKTNSISWNPMEAYNFASACDDHNAYLWDMRKLNRSLNVYKDHVAAVMDVDFSPTGEELVTGSYDKTLRIFRAREGHSREIYHTQRMQRVFSVKFTTDARYILSGSDDANVRLWRAVASDRSNIKSARQRSKLEYDAALKERFKHMPEIKRIARHRHVPKVVKKANEIKRTEIDALKKREDNERRHSKPGSKPFVSEREKHIRGTAIKDNK</sequence>
<dbReference type="SMART" id="SM00320">
    <property type="entry name" value="WD40"/>
    <property type="match status" value="7"/>
</dbReference>
<dbReference type="eggNOG" id="KOG0268">
    <property type="taxonomic scope" value="Eukaryota"/>
</dbReference>
<keyword evidence="3 7" id="KW-0853">WD repeat</keyword>
<evidence type="ECO:0000256" key="8">
    <source>
        <dbReference type="SAM" id="MobiDB-lite"/>
    </source>
</evidence>
<accession>B5RTA6</accession>
<dbReference type="STRING" id="284592.B5RTA6"/>
<dbReference type="HOGENOM" id="CLU_033999_0_0_1"/>
<dbReference type="Gene3D" id="2.130.10.10">
    <property type="entry name" value="YVTN repeat-like/Quinoprotein amine dehydrogenase"/>
    <property type="match status" value="2"/>
</dbReference>
<dbReference type="GO" id="GO:0000462">
    <property type="term" value="P:maturation of SSU-rRNA from tricistronic rRNA transcript (SSU-rRNA, 5.8S rRNA, LSU-rRNA)"/>
    <property type="evidence" value="ECO:0007669"/>
    <property type="project" value="EnsemblFungi"/>
</dbReference>
<dbReference type="InterPro" id="IPR020472">
    <property type="entry name" value="WD40_PAC1"/>
</dbReference>
<evidence type="ECO:0000256" key="6">
    <source>
        <dbReference type="ARBA" id="ARBA00023274"/>
    </source>
</evidence>
<dbReference type="SUPFAM" id="SSF50978">
    <property type="entry name" value="WD40 repeat-like"/>
    <property type="match status" value="1"/>
</dbReference>
<dbReference type="InterPro" id="IPR007287">
    <property type="entry name" value="Sof1"/>
</dbReference>
<evidence type="ECO:0000256" key="1">
    <source>
        <dbReference type="ARBA" id="ARBA00004604"/>
    </source>
</evidence>
<comment type="similarity">
    <text evidence="2">Belongs to the WD repeat DCAF13/WDSOF1 family.</text>
</comment>
<name>B5RTA6_DEBHA</name>
<dbReference type="VEuPathDB" id="FungiDB:DEHA2C12452g"/>
<keyword evidence="4" id="KW-0677">Repeat</keyword>
<dbReference type="InterPro" id="IPR015943">
    <property type="entry name" value="WD40/YVTN_repeat-like_dom_sf"/>
</dbReference>
<dbReference type="InterPro" id="IPR036322">
    <property type="entry name" value="WD40_repeat_dom_sf"/>
</dbReference>
<gene>
    <name evidence="10" type="ordered locus">DEHA2C12452g</name>
</gene>
<evidence type="ECO:0000256" key="4">
    <source>
        <dbReference type="ARBA" id="ARBA00022737"/>
    </source>
</evidence>
<dbReference type="FunFam" id="2.130.10.10:FF:001105">
    <property type="entry name" value="WD40-repeat-containing domain protein"/>
    <property type="match status" value="1"/>
</dbReference>
<evidence type="ECO:0000313" key="11">
    <source>
        <dbReference type="Proteomes" id="UP000000599"/>
    </source>
</evidence>
<feature type="region of interest" description="Disordered" evidence="8">
    <location>
        <begin position="1"/>
        <end position="30"/>
    </location>
</feature>
<dbReference type="PANTHER" id="PTHR22851:SF0">
    <property type="entry name" value="DDB1- AND CUL4-ASSOCIATED FACTOR 13"/>
    <property type="match status" value="1"/>
</dbReference>
<dbReference type="FunFam" id="2.130.10.10:FF:001074">
    <property type="entry name" value="Probable SOF1 protein"/>
    <property type="match status" value="1"/>
</dbReference>
<protein>
    <submittedName>
        <fullName evidence="10">DEHA2C12452p</fullName>
    </submittedName>
</protein>
<dbReference type="PRINTS" id="PR00320">
    <property type="entry name" value="GPROTEINBRPT"/>
</dbReference>
<dbReference type="EMBL" id="CR382135">
    <property type="protein sequence ID" value="CAR65568.1"/>
    <property type="molecule type" value="Genomic_DNA"/>
</dbReference>
<dbReference type="InterPro" id="IPR001680">
    <property type="entry name" value="WD40_rpt"/>
</dbReference>
<evidence type="ECO:0000259" key="9">
    <source>
        <dbReference type="Pfam" id="PF04158"/>
    </source>
</evidence>
<dbReference type="AlphaFoldDB" id="B5RTA6"/>
<feature type="compositionally biased region" description="Basic and acidic residues" evidence="8">
    <location>
        <begin position="445"/>
        <end position="461"/>
    </location>
</feature>
<feature type="repeat" description="WD" evidence="7">
    <location>
        <begin position="290"/>
        <end position="331"/>
    </location>
</feature>
<dbReference type="GO" id="GO:0032040">
    <property type="term" value="C:small-subunit processome"/>
    <property type="evidence" value="ECO:0007669"/>
    <property type="project" value="EnsemblFungi"/>
</dbReference>
<evidence type="ECO:0000313" key="10">
    <source>
        <dbReference type="EMBL" id="CAR65568.1"/>
    </source>
</evidence>
<dbReference type="RefSeq" id="XP_002770205.1">
    <property type="nucleotide sequence ID" value="XM_002770159.1"/>
</dbReference>
<dbReference type="PANTHER" id="PTHR22851">
    <property type="entry name" value="U3 SMALL NUCLEOLAR RNA U3 SNORNA ASSOCIATED PROTEIN"/>
    <property type="match status" value="1"/>
</dbReference>
<proteinExistence type="inferred from homology"/>
<dbReference type="GeneID" id="8998373"/>
<evidence type="ECO:0000256" key="5">
    <source>
        <dbReference type="ARBA" id="ARBA00023242"/>
    </source>
</evidence>
<keyword evidence="6" id="KW-0687">Ribonucleoprotein</keyword>
<dbReference type="FunCoup" id="B5RTA6">
    <property type="interactions" value="1345"/>
</dbReference>
<feature type="repeat" description="WD" evidence="7">
    <location>
        <begin position="204"/>
        <end position="246"/>
    </location>
</feature>
<comment type="subcellular location">
    <subcellularLocation>
        <location evidence="1">Nucleus</location>
        <location evidence="1">Nucleolus</location>
    </subcellularLocation>
</comment>
<dbReference type="Proteomes" id="UP000000599">
    <property type="component" value="Chromosome C"/>
</dbReference>
<dbReference type="Pfam" id="PF04158">
    <property type="entry name" value="Sof1"/>
    <property type="match status" value="1"/>
</dbReference>
<keyword evidence="11" id="KW-1185">Reference proteome</keyword>
<organism evidence="10 11">
    <name type="scientific">Debaryomyces hansenii (strain ATCC 36239 / CBS 767 / BCRC 21394 / JCM 1990 / NBRC 0083 / IGC 2968)</name>
    <name type="common">Yeast</name>
    <name type="synonym">Torulaspora hansenii</name>
    <dbReference type="NCBI Taxonomy" id="284592"/>
    <lineage>
        <taxon>Eukaryota</taxon>
        <taxon>Fungi</taxon>
        <taxon>Dikarya</taxon>
        <taxon>Ascomycota</taxon>
        <taxon>Saccharomycotina</taxon>
        <taxon>Pichiomycetes</taxon>
        <taxon>Debaryomycetaceae</taxon>
        <taxon>Debaryomyces</taxon>
    </lineage>
</organism>
<reference evidence="10 11" key="1">
    <citation type="journal article" date="2004" name="Nature">
        <title>Genome evolution in yeasts.</title>
        <authorList>
            <consortium name="Genolevures"/>
            <person name="Dujon B."/>
            <person name="Sherman D."/>
            <person name="Fischer G."/>
            <person name="Durrens P."/>
            <person name="Casaregola S."/>
            <person name="Lafontaine I."/>
            <person name="de Montigny J."/>
            <person name="Marck C."/>
            <person name="Neuveglise C."/>
            <person name="Talla E."/>
            <person name="Goffard N."/>
            <person name="Frangeul L."/>
            <person name="Aigle M."/>
            <person name="Anthouard V."/>
            <person name="Babour A."/>
            <person name="Barbe V."/>
            <person name="Barnay S."/>
            <person name="Blanchin S."/>
            <person name="Beckerich J.M."/>
            <person name="Beyne E."/>
            <person name="Bleykasten C."/>
            <person name="Boisrame A."/>
            <person name="Boyer J."/>
            <person name="Cattolico L."/>
            <person name="Confanioleri F."/>
            <person name="de Daruvar A."/>
            <person name="Despons L."/>
            <person name="Fabre E."/>
            <person name="Fairhead C."/>
            <person name="Ferry-Dumazet H."/>
            <person name="Groppi A."/>
            <person name="Hantraye F."/>
            <person name="Hennequin C."/>
            <person name="Jauniaux N."/>
            <person name="Joyet P."/>
            <person name="Kachouri R."/>
            <person name="Kerrest A."/>
            <person name="Koszul R."/>
            <person name="Lemaire M."/>
            <person name="Lesur I."/>
            <person name="Ma L."/>
            <person name="Muller H."/>
            <person name="Nicaud J.M."/>
            <person name="Nikolski M."/>
            <person name="Oztas S."/>
            <person name="Ozier-Kalogeropoulos O."/>
            <person name="Pellenz S."/>
            <person name="Potier S."/>
            <person name="Richard G.F."/>
            <person name="Straub M.L."/>
            <person name="Suleau A."/>
            <person name="Swennene D."/>
            <person name="Tekaia F."/>
            <person name="Wesolowski-Louvel M."/>
            <person name="Westhof E."/>
            <person name="Wirth B."/>
            <person name="Zeniou-Meyer M."/>
            <person name="Zivanovic I."/>
            <person name="Bolotin-Fukuhara M."/>
            <person name="Thierry A."/>
            <person name="Bouchier C."/>
            <person name="Caudron B."/>
            <person name="Scarpelli C."/>
            <person name="Gaillardin C."/>
            <person name="Weissenbach J."/>
            <person name="Wincker P."/>
            <person name="Souciet J.L."/>
        </authorList>
    </citation>
    <scope>NUCLEOTIDE SEQUENCE [LARGE SCALE GENOMIC DNA]</scope>
    <source>
        <strain evidence="11">ATCC 36239 / CBS 767 / BCRC 21394 / JCM 1990 / NBRC 0083 / IGC 2968</strain>
    </source>
</reference>
<feature type="repeat" description="WD" evidence="7">
    <location>
        <begin position="63"/>
        <end position="105"/>
    </location>
</feature>
<feature type="compositionally biased region" description="Basic and acidic residues" evidence="8">
    <location>
        <begin position="422"/>
        <end position="434"/>
    </location>
</feature>
<dbReference type="KEGG" id="dha:DEHA2C12452g"/>
<dbReference type="InParanoid" id="B5RTA6"/>
<feature type="domain" description="Sof1-like protein" evidence="9">
    <location>
        <begin position="366"/>
        <end position="452"/>
    </location>
</feature>
<dbReference type="Pfam" id="PF00400">
    <property type="entry name" value="WD40"/>
    <property type="match status" value="5"/>
</dbReference>
<feature type="repeat" description="WD" evidence="7">
    <location>
        <begin position="106"/>
        <end position="147"/>
    </location>
</feature>
<dbReference type="PROSITE" id="PS50082">
    <property type="entry name" value="WD_REPEATS_2"/>
    <property type="match status" value="5"/>
</dbReference>
<dbReference type="PROSITE" id="PS50294">
    <property type="entry name" value="WD_REPEATS_REGION"/>
    <property type="match status" value="4"/>
</dbReference>
<feature type="compositionally biased region" description="Polar residues" evidence="8">
    <location>
        <begin position="1"/>
        <end position="26"/>
    </location>
</feature>
<evidence type="ECO:0000256" key="7">
    <source>
        <dbReference type="PROSITE-ProRule" id="PRU00221"/>
    </source>
</evidence>
<dbReference type="OMA" id="EDHNAYI"/>
<feature type="repeat" description="WD" evidence="7">
    <location>
        <begin position="333"/>
        <end position="364"/>
    </location>
</feature>
<evidence type="ECO:0000256" key="2">
    <source>
        <dbReference type="ARBA" id="ARBA00005649"/>
    </source>
</evidence>
<evidence type="ECO:0000256" key="3">
    <source>
        <dbReference type="ARBA" id="ARBA00022574"/>
    </source>
</evidence>
<dbReference type="InterPro" id="IPR051733">
    <property type="entry name" value="WD_repeat_DCAF13/WDSOF1"/>
</dbReference>
<keyword evidence="5" id="KW-0539">Nucleus</keyword>
<feature type="region of interest" description="Disordered" evidence="8">
    <location>
        <begin position="422"/>
        <end position="461"/>
    </location>
</feature>
<dbReference type="CDD" id="cd00200">
    <property type="entry name" value="WD40"/>
    <property type="match status" value="1"/>
</dbReference>
<dbReference type="OrthoDB" id="10249065at2759"/>